<dbReference type="Proteomes" id="UP000464658">
    <property type="component" value="Chromosome"/>
</dbReference>
<proteinExistence type="predicted"/>
<dbReference type="GO" id="GO:0004525">
    <property type="term" value="F:ribonuclease III activity"/>
    <property type="evidence" value="ECO:0007669"/>
    <property type="project" value="InterPro"/>
</dbReference>
<evidence type="ECO:0008006" key="3">
    <source>
        <dbReference type="Google" id="ProtNLM"/>
    </source>
</evidence>
<dbReference type="GO" id="GO:0006396">
    <property type="term" value="P:RNA processing"/>
    <property type="evidence" value="ECO:0007669"/>
    <property type="project" value="InterPro"/>
</dbReference>
<reference evidence="1 2" key="1">
    <citation type="submission" date="2019-12" db="EMBL/GenBank/DDBJ databases">
        <title>Full genome sequence of a Bacillus safensis strain isolated from commercially available natto in Indonesia.</title>
        <authorList>
            <person name="Yoshida M."/>
            <person name="Uomi M."/>
            <person name="Waturangi D."/>
            <person name="Ekaputri J.J."/>
            <person name="Setiamarga D.H.E."/>
        </authorList>
    </citation>
    <scope>NUCLEOTIDE SEQUENCE [LARGE SCALE GENOMIC DNA]</scope>
    <source>
        <strain evidence="1 2">IDN1</strain>
    </source>
</reference>
<dbReference type="SUPFAM" id="SSF69065">
    <property type="entry name" value="RNase III domain-like"/>
    <property type="match status" value="1"/>
</dbReference>
<protein>
    <recommendedName>
        <fullName evidence="3">RNase III domain-containing protein</fullName>
    </recommendedName>
</protein>
<dbReference type="Gene3D" id="1.10.1520.10">
    <property type="entry name" value="Ribonuclease III domain"/>
    <property type="match status" value="1"/>
</dbReference>
<gene>
    <name evidence="1" type="ORF">BsIDN1_01910</name>
</gene>
<name>A0A5S9M0B9_BACIA</name>
<accession>A0A5S9M0B9</accession>
<sequence length="43" mass="4865">MLNFEKLKDGKQLNGLALAYMGDAIFEVYVRHHLLQTGGDKTK</sequence>
<organism evidence="1 2">
    <name type="scientific">Bacillus safensis</name>
    <dbReference type="NCBI Taxonomy" id="561879"/>
    <lineage>
        <taxon>Bacteria</taxon>
        <taxon>Bacillati</taxon>
        <taxon>Bacillota</taxon>
        <taxon>Bacilli</taxon>
        <taxon>Bacillales</taxon>
        <taxon>Bacillaceae</taxon>
        <taxon>Bacillus</taxon>
    </lineage>
</organism>
<dbReference type="EMBL" id="AP021906">
    <property type="protein sequence ID" value="BBP86573.1"/>
    <property type="molecule type" value="Genomic_DNA"/>
</dbReference>
<dbReference type="InterPro" id="IPR036389">
    <property type="entry name" value="RNase_III_sf"/>
</dbReference>
<evidence type="ECO:0000313" key="2">
    <source>
        <dbReference type="Proteomes" id="UP000464658"/>
    </source>
</evidence>
<evidence type="ECO:0000313" key="1">
    <source>
        <dbReference type="EMBL" id="BBP86573.1"/>
    </source>
</evidence>
<dbReference type="AlphaFoldDB" id="A0A5S9M0B9"/>